<accession>A0A2P5EV63</accession>
<keyword evidence="2" id="KW-1185">Reference proteome</keyword>
<gene>
    <name evidence="1" type="ORF">TorRG33x02_147580</name>
</gene>
<protein>
    <submittedName>
        <fullName evidence="1">Uncharacterized protein</fullName>
    </submittedName>
</protein>
<comment type="caution">
    <text evidence="1">The sequence shown here is derived from an EMBL/GenBank/DDBJ whole genome shotgun (WGS) entry which is preliminary data.</text>
</comment>
<dbReference type="EMBL" id="JXTC01000094">
    <property type="protein sequence ID" value="PON89407.1"/>
    <property type="molecule type" value="Genomic_DNA"/>
</dbReference>
<dbReference type="OrthoDB" id="10577256at2759"/>
<dbReference type="Proteomes" id="UP000237000">
    <property type="component" value="Unassembled WGS sequence"/>
</dbReference>
<evidence type="ECO:0000313" key="2">
    <source>
        <dbReference type="Proteomes" id="UP000237000"/>
    </source>
</evidence>
<reference evidence="2" key="1">
    <citation type="submission" date="2016-06" db="EMBL/GenBank/DDBJ databases">
        <title>Parallel loss of symbiosis genes in relatives of nitrogen-fixing non-legume Parasponia.</title>
        <authorList>
            <person name="Van Velzen R."/>
            <person name="Holmer R."/>
            <person name="Bu F."/>
            <person name="Rutten L."/>
            <person name="Van Zeijl A."/>
            <person name="Liu W."/>
            <person name="Santuari L."/>
            <person name="Cao Q."/>
            <person name="Sharma T."/>
            <person name="Shen D."/>
            <person name="Roswanjaya Y."/>
            <person name="Wardhani T."/>
            <person name="Kalhor M.S."/>
            <person name="Jansen J."/>
            <person name="Van den Hoogen J."/>
            <person name="Gungor B."/>
            <person name="Hartog M."/>
            <person name="Hontelez J."/>
            <person name="Verver J."/>
            <person name="Yang W.-C."/>
            <person name="Schijlen E."/>
            <person name="Repin R."/>
            <person name="Schilthuizen M."/>
            <person name="Schranz E."/>
            <person name="Heidstra R."/>
            <person name="Miyata K."/>
            <person name="Fedorova E."/>
            <person name="Kohlen W."/>
            <person name="Bisseling T."/>
            <person name="Smit S."/>
            <person name="Geurts R."/>
        </authorList>
    </citation>
    <scope>NUCLEOTIDE SEQUENCE [LARGE SCALE GENOMIC DNA]</scope>
    <source>
        <strain evidence="2">cv. RG33-2</strain>
    </source>
</reference>
<sequence length="165" mass="18351">MGKFYSAVCASSSHQITGDSWQESRKNPGCSQQRNKPKWGPLGFTHTLSVGSGAVLLKDVEQFSLCLRDLSALLQAAKRTTQPDSLSLSPFSNFSGNFHGHFPGGHPPPVGISGGHFFFFFSPHQDLDFGFRFFFFFSPCMNNYIVFLSKNFTCMLFFFFSLGGC</sequence>
<evidence type="ECO:0000313" key="1">
    <source>
        <dbReference type="EMBL" id="PON89407.1"/>
    </source>
</evidence>
<organism evidence="1 2">
    <name type="scientific">Trema orientale</name>
    <name type="common">Charcoal tree</name>
    <name type="synonym">Celtis orientalis</name>
    <dbReference type="NCBI Taxonomy" id="63057"/>
    <lineage>
        <taxon>Eukaryota</taxon>
        <taxon>Viridiplantae</taxon>
        <taxon>Streptophyta</taxon>
        <taxon>Embryophyta</taxon>
        <taxon>Tracheophyta</taxon>
        <taxon>Spermatophyta</taxon>
        <taxon>Magnoliopsida</taxon>
        <taxon>eudicotyledons</taxon>
        <taxon>Gunneridae</taxon>
        <taxon>Pentapetalae</taxon>
        <taxon>rosids</taxon>
        <taxon>fabids</taxon>
        <taxon>Rosales</taxon>
        <taxon>Cannabaceae</taxon>
        <taxon>Trema</taxon>
    </lineage>
</organism>
<proteinExistence type="predicted"/>
<dbReference type="InParanoid" id="A0A2P5EV63"/>
<name>A0A2P5EV63_TREOI</name>
<dbReference type="AlphaFoldDB" id="A0A2P5EV63"/>